<dbReference type="EMBL" id="CP000916">
    <property type="protein sequence ID" value="ACM23142.1"/>
    <property type="molecule type" value="Genomic_DNA"/>
</dbReference>
<dbReference type="GO" id="GO:0000976">
    <property type="term" value="F:transcription cis-regulatory region binding"/>
    <property type="evidence" value="ECO:0007669"/>
    <property type="project" value="TreeGrafter"/>
</dbReference>
<evidence type="ECO:0000256" key="2">
    <source>
        <dbReference type="ARBA" id="ARBA00022491"/>
    </source>
</evidence>
<dbReference type="PANTHER" id="PTHR33202">
    <property type="entry name" value="ZINC UPTAKE REGULATION PROTEIN"/>
    <property type="match status" value="1"/>
</dbReference>
<dbReference type="PANTHER" id="PTHR33202:SF7">
    <property type="entry name" value="FERRIC UPTAKE REGULATION PROTEIN"/>
    <property type="match status" value="1"/>
</dbReference>
<sequence length="160" mass="18870">MYEELRNELKKRKYRITAQREMILKIFLESKGRHLGVDEVYRELLNRNVRVSKATVYRAVELLVELGFLRKLNFGEGLYRYELIDRSTRESHQHVICQKCGKIVEINSEQVKKIVSDISEKTGYVIKWHDLKFYGLCPECQKEESKAPESGQRTEISEEG</sequence>
<dbReference type="GO" id="GO:0008270">
    <property type="term" value="F:zinc ion binding"/>
    <property type="evidence" value="ECO:0007669"/>
    <property type="project" value="TreeGrafter"/>
</dbReference>
<dbReference type="Proteomes" id="UP000000445">
    <property type="component" value="Chromosome"/>
</dbReference>
<protein>
    <submittedName>
        <fullName evidence="9">Ferric uptake regulation protein</fullName>
    </submittedName>
</protein>
<dbReference type="SUPFAM" id="SSF46785">
    <property type="entry name" value="Winged helix' DNA-binding domain"/>
    <property type="match status" value="1"/>
</dbReference>
<keyword evidence="4" id="KW-0805">Transcription regulation</keyword>
<dbReference type="HOGENOM" id="CLU_096072_3_1_0"/>
<evidence type="ECO:0000256" key="1">
    <source>
        <dbReference type="ARBA" id="ARBA00007957"/>
    </source>
</evidence>
<keyword evidence="7" id="KW-0479">Metal-binding</keyword>
<keyword evidence="2" id="KW-0678">Repressor</keyword>
<dbReference type="InterPro" id="IPR036388">
    <property type="entry name" value="WH-like_DNA-bd_sf"/>
</dbReference>
<evidence type="ECO:0000313" key="10">
    <source>
        <dbReference type="Proteomes" id="UP000000445"/>
    </source>
</evidence>
<dbReference type="InterPro" id="IPR043135">
    <property type="entry name" value="Fur_C"/>
</dbReference>
<comment type="cofactor">
    <cofactor evidence="8">
        <name>Mn(2+)</name>
        <dbReference type="ChEBI" id="CHEBI:29035"/>
    </cofactor>
    <cofactor evidence="8">
        <name>Fe(2+)</name>
        <dbReference type="ChEBI" id="CHEBI:29033"/>
    </cofactor>
    <text evidence="8">Binds 1 Mn(2+) or Fe(2+) ion per subunit.</text>
</comment>
<dbReference type="GO" id="GO:1900376">
    <property type="term" value="P:regulation of secondary metabolite biosynthetic process"/>
    <property type="evidence" value="ECO:0007669"/>
    <property type="project" value="TreeGrafter"/>
</dbReference>
<reference evidence="9 10" key="1">
    <citation type="journal article" date="2009" name="Biosci. Biotechnol. Biochem.">
        <title>WeGAS: a web-based microbial genome annotation system.</title>
        <authorList>
            <person name="Lee D."/>
            <person name="Seo H."/>
            <person name="Park C."/>
            <person name="Park K."/>
        </authorList>
    </citation>
    <scope>NUCLEOTIDE SEQUENCE [LARGE SCALE GENOMIC DNA]</scope>
    <source>
        <strain evidence="10">ATCC 49049 / DSM 4359 / NBRC 107923 / NS-E</strain>
    </source>
</reference>
<dbReference type="RefSeq" id="WP_015919459.1">
    <property type="nucleotide sequence ID" value="NC_011978.1"/>
</dbReference>
<keyword evidence="10" id="KW-1185">Reference proteome</keyword>
<dbReference type="GO" id="GO:0003700">
    <property type="term" value="F:DNA-binding transcription factor activity"/>
    <property type="evidence" value="ECO:0007669"/>
    <property type="project" value="InterPro"/>
</dbReference>
<dbReference type="KEGG" id="tna:CTN_0966"/>
<evidence type="ECO:0000256" key="8">
    <source>
        <dbReference type="PIRSR" id="PIRSR602481-2"/>
    </source>
</evidence>
<name>B9K859_THENN</name>
<keyword evidence="8" id="KW-0408">Iron</keyword>
<comment type="cofactor">
    <cofactor evidence="7">
        <name>Zn(2+)</name>
        <dbReference type="ChEBI" id="CHEBI:29105"/>
    </cofactor>
    <text evidence="7">Binds 1 zinc ion per subunit.</text>
</comment>
<proteinExistence type="inferred from homology"/>
<dbReference type="Gene3D" id="3.30.1490.190">
    <property type="match status" value="1"/>
</dbReference>
<evidence type="ECO:0000256" key="5">
    <source>
        <dbReference type="ARBA" id="ARBA00023125"/>
    </source>
</evidence>
<feature type="binding site" evidence="8">
    <location>
        <position position="129"/>
    </location>
    <ligand>
        <name>Fe cation</name>
        <dbReference type="ChEBI" id="CHEBI:24875"/>
    </ligand>
</feature>
<dbReference type="STRING" id="309803.CTN_0966"/>
<dbReference type="GO" id="GO:0045892">
    <property type="term" value="P:negative regulation of DNA-templated transcription"/>
    <property type="evidence" value="ECO:0007669"/>
    <property type="project" value="TreeGrafter"/>
</dbReference>
<dbReference type="Gene3D" id="1.10.10.10">
    <property type="entry name" value="Winged helix-like DNA-binding domain superfamily/Winged helix DNA-binding domain"/>
    <property type="match status" value="1"/>
</dbReference>
<dbReference type="eggNOG" id="COG0735">
    <property type="taxonomic scope" value="Bacteria"/>
</dbReference>
<organism evidence="9 10">
    <name type="scientific">Thermotoga neapolitana (strain ATCC 49049 / DSM 4359 / NBRC 107923 / NS-E)</name>
    <dbReference type="NCBI Taxonomy" id="309803"/>
    <lineage>
        <taxon>Bacteria</taxon>
        <taxon>Thermotogati</taxon>
        <taxon>Thermotogota</taxon>
        <taxon>Thermotogae</taxon>
        <taxon>Thermotogales</taxon>
        <taxon>Thermotogaceae</taxon>
        <taxon>Thermotoga</taxon>
    </lineage>
</organism>
<feature type="binding site" evidence="7">
    <location>
        <position position="97"/>
    </location>
    <ligand>
        <name>Zn(2+)</name>
        <dbReference type="ChEBI" id="CHEBI:29105"/>
    </ligand>
</feature>
<dbReference type="InterPro" id="IPR036390">
    <property type="entry name" value="WH_DNA-bd_sf"/>
</dbReference>
<feature type="binding site" evidence="7">
    <location>
        <position position="137"/>
    </location>
    <ligand>
        <name>Zn(2+)</name>
        <dbReference type="ChEBI" id="CHEBI:29105"/>
    </ligand>
</feature>
<evidence type="ECO:0000256" key="7">
    <source>
        <dbReference type="PIRSR" id="PIRSR602481-1"/>
    </source>
</evidence>
<dbReference type="InterPro" id="IPR002481">
    <property type="entry name" value="FUR"/>
</dbReference>
<keyword evidence="3 7" id="KW-0862">Zinc</keyword>
<evidence type="ECO:0000256" key="4">
    <source>
        <dbReference type="ARBA" id="ARBA00023015"/>
    </source>
</evidence>
<dbReference type="Pfam" id="PF01475">
    <property type="entry name" value="FUR"/>
    <property type="match status" value="1"/>
</dbReference>
<feature type="binding site" evidence="7">
    <location>
        <position position="140"/>
    </location>
    <ligand>
        <name>Zn(2+)</name>
        <dbReference type="ChEBI" id="CHEBI:29105"/>
    </ligand>
</feature>
<accession>B9K859</accession>
<dbReference type="AlphaFoldDB" id="B9K859"/>
<keyword evidence="5" id="KW-0238">DNA-binding</keyword>
<gene>
    <name evidence="9" type="ordered locus">CTN_0966</name>
</gene>
<dbReference type="CDD" id="cd07153">
    <property type="entry name" value="Fur_like"/>
    <property type="match status" value="1"/>
</dbReference>
<evidence type="ECO:0000313" key="9">
    <source>
        <dbReference type="EMBL" id="ACM23142.1"/>
    </source>
</evidence>
<dbReference type="FunFam" id="1.10.10.10:FF:001073">
    <property type="entry name" value="Ferric uptake regulation protein"/>
    <property type="match status" value="1"/>
</dbReference>
<evidence type="ECO:0000256" key="6">
    <source>
        <dbReference type="ARBA" id="ARBA00023163"/>
    </source>
</evidence>
<feature type="binding site" evidence="7">
    <location>
        <position position="100"/>
    </location>
    <ligand>
        <name>Zn(2+)</name>
        <dbReference type="ChEBI" id="CHEBI:29105"/>
    </ligand>
</feature>
<evidence type="ECO:0000256" key="3">
    <source>
        <dbReference type="ARBA" id="ARBA00022833"/>
    </source>
</evidence>
<comment type="similarity">
    <text evidence="1">Belongs to the Fur family.</text>
</comment>
<keyword evidence="6" id="KW-0804">Transcription</keyword>